<organism evidence="15 16">
    <name type="scientific">Pseudonocardia yunnanensis</name>
    <dbReference type="NCBI Taxonomy" id="58107"/>
    <lineage>
        <taxon>Bacteria</taxon>
        <taxon>Bacillati</taxon>
        <taxon>Actinomycetota</taxon>
        <taxon>Actinomycetes</taxon>
        <taxon>Pseudonocardiales</taxon>
        <taxon>Pseudonocardiaceae</taxon>
        <taxon>Pseudonocardia</taxon>
    </lineage>
</organism>
<dbReference type="EC" id="2.7.7.6" evidence="6 8"/>
<dbReference type="Pfam" id="PF00562">
    <property type="entry name" value="RNA_pol_Rpb2_6"/>
    <property type="match status" value="1"/>
</dbReference>
<dbReference type="RefSeq" id="WP_379658885.1">
    <property type="nucleotide sequence ID" value="NZ_BAAAUS010000017.1"/>
</dbReference>
<dbReference type="InterPro" id="IPR007120">
    <property type="entry name" value="DNA-dir_RNAP_su2_dom"/>
</dbReference>
<keyword evidence="2 6" id="KW-0808">Transferase</keyword>
<dbReference type="InterPro" id="IPR007121">
    <property type="entry name" value="RNA_pol_bsu_CS"/>
</dbReference>
<evidence type="ECO:0000259" key="13">
    <source>
        <dbReference type="Pfam" id="PF04565"/>
    </source>
</evidence>
<feature type="domain" description="RNA polymerase Rpb2" evidence="10">
    <location>
        <begin position="1057"/>
        <end position="1131"/>
    </location>
</feature>
<feature type="domain" description="RNA polymerase Rpb2" evidence="11">
    <location>
        <begin position="173"/>
        <end position="343"/>
    </location>
</feature>
<evidence type="ECO:0000256" key="5">
    <source>
        <dbReference type="ARBA" id="ARBA00048552"/>
    </source>
</evidence>
<dbReference type="PANTHER" id="PTHR20856">
    <property type="entry name" value="DNA-DIRECTED RNA POLYMERASE I SUBUNIT 2"/>
    <property type="match status" value="1"/>
</dbReference>
<name>A0ABW4EKU0_9PSEU</name>
<evidence type="ECO:0000313" key="15">
    <source>
        <dbReference type="EMBL" id="MFD1516244.1"/>
    </source>
</evidence>
<dbReference type="Proteomes" id="UP001597114">
    <property type="component" value="Unassembled WGS sequence"/>
</dbReference>
<dbReference type="Pfam" id="PF04563">
    <property type="entry name" value="RNA_pol_Rpb2_1"/>
    <property type="match status" value="1"/>
</dbReference>
<dbReference type="InterPro" id="IPR037034">
    <property type="entry name" value="RNA_pol_Rpb2_2_sf"/>
</dbReference>
<dbReference type="Gene3D" id="2.30.150.10">
    <property type="entry name" value="DNA-directed RNA polymerase, beta subunit, external 1 domain"/>
    <property type="match status" value="1"/>
</dbReference>
<comment type="function">
    <text evidence="6 8">DNA-dependent RNA polymerase catalyzes the transcription of DNA into RNA using the four ribonucleoside triphosphates as substrates.</text>
</comment>
<dbReference type="NCBIfam" id="NF001616">
    <property type="entry name" value="PRK00405.1"/>
    <property type="match status" value="1"/>
</dbReference>
<dbReference type="Gene3D" id="3.90.1100.10">
    <property type="match status" value="1"/>
</dbReference>
<evidence type="ECO:0000256" key="4">
    <source>
        <dbReference type="ARBA" id="ARBA00023163"/>
    </source>
</evidence>
<dbReference type="InterPro" id="IPR015712">
    <property type="entry name" value="DNA-dir_RNA_pol_su2"/>
</dbReference>
<evidence type="ECO:0000259" key="12">
    <source>
        <dbReference type="Pfam" id="PF04563"/>
    </source>
</evidence>
<dbReference type="Gene3D" id="3.90.1110.10">
    <property type="entry name" value="RNA polymerase Rpb2, domain 2"/>
    <property type="match status" value="1"/>
</dbReference>
<evidence type="ECO:0000313" key="16">
    <source>
        <dbReference type="Proteomes" id="UP001597114"/>
    </source>
</evidence>
<dbReference type="InterPro" id="IPR010243">
    <property type="entry name" value="RNA_pol_bsu_bac"/>
</dbReference>
<dbReference type="GO" id="GO:0003899">
    <property type="term" value="F:DNA-directed RNA polymerase activity"/>
    <property type="evidence" value="ECO:0007669"/>
    <property type="project" value="UniProtKB-EC"/>
</dbReference>
<keyword evidence="16" id="KW-1185">Reference proteome</keyword>
<evidence type="ECO:0000256" key="1">
    <source>
        <dbReference type="ARBA" id="ARBA00022478"/>
    </source>
</evidence>
<evidence type="ECO:0000256" key="7">
    <source>
        <dbReference type="RuleBase" id="RU000434"/>
    </source>
</evidence>
<comment type="caution">
    <text evidence="15">The sequence shown here is derived from an EMBL/GenBank/DDBJ whole genome shotgun (WGS) entry which is preliminary data.</text>
</comment>
<proteinExistence type="inferred from homology"/>
<feature type="domain" description="RNA polymerase beta subunit protrusion" evidence="12">
    <location>
        <begin position="96"/>
        <end position="419"/>
    </location>
</feature>
<evidence type="ECO:0000259" key="10">
    <source>
        <dbReference type="Pfam" id="PF04560"/>
    </source>
</evidence>
<dbReference type="InterPro" id="IPR037033">
    <property type="entry name" value="DNA-dir_RNAP_su2_hyb_sf"/>
</dbReference>
<dbReference type="CDD" id="cd00653">
    <property type="entry name" value="RNA_pol_B_RPB2"/>
    <property type="match status" value="1"/>
</dbReference>
<evidence type="ECO:0000256" key="6">
    <source>
        <dbReference type="HAMAP-Rule" id="MF_01321"/>
    </source>
</evidence>
<evidence type="ECO:0000259" key="9">
    <source>
        <dbReference type="Pfam" id="PF00562"/>
    </source>
</evidence>
<dbReference type="InterPro" id="IPR019462">
    <property type="entry name" value="DNA-dir_RNA_pol_bsu_external_1"/>
</dbReference>
<dbReference type="SUPFAM" id="SSF64484">
    <property type="entry name" value="beta and beta-prime subunits of DNA dependent RNA-polymerase"/>
    <property type="match status" value="1"/>
</dbReference>
<evidence type="ECO:0000256" key="3">
    <source>
        <dbReference type="ARBA" id="ARBA00022695"/>
    </source>
</evidence>
<feature type="domain" description="DNA-directed RNA polymerase beta subunit external 1" evidence="14">
    <location>
        <begin position="512"/>
        <end position="578"/>
    </location>
</feature>
<evidence type="ECO:0000256" key="8">
    <source>
        <dbReference type="RuleBase" id="RU363031"/>
    </source>
</evidence>
<comment type="subunit">
    <text evidence="6 8">The RNAP catalytic core consists of 2 alpha, 1 beta, 1 beta' and 1 omega subunit. When a sigma factor is associated with the core the holoenzyme is formed, which can initiate transcription.</text>
</comment>
<dbReference type="Pfam" id="PF10385">
    <property type="entry name" value="RNA_pol_Rpb2_45"/>
    <property type="match status" value="1"/>
</dbReference>
<accession>A0ABW4EKU0</accession>
<evidence type="ECO:0000259" key="14">
    <source>
        <dbReference type="Pfam" id="PF10385"/>
    </source>
</evidence>
<keyword evidence="3 6" id="KW-0548">Nucleotidyltransferase</keyword>
<dbReference type="HAMAP" id="MF_01321">
    <property type="entry name" value="RNApol_bact_RpoB"/>
    <property type="match status" value="1"/>
</dbReference>
<dbReference type="InterPro" id="IPR007644">
    <property type="entry name" value="RNA_pol_bsu_protrusion"/>
</dbReference>
<dbReference type="Gene3D" id="2.40.270.10">
    <property type="entry name" value="DNA-directed RNA polymerase, subunit 2, domain 6"/>
    <property type="match status" value="1"/>
</dbReference>
<gene>
    <name evidence="6 15" type="primary">rpoB</name>
    <name evidence="15" type="ORF">ACFSJD_02015</name>
</gene>
<feature type="domain" description="DNA-directed RNA polymerase subunit 2 hybrid-binding" evidence="9">
    <location>
        <begin position="640"/>
        <end position="1055"/>
    </location>
</feature>
<keyword evidence="4 6" id="KW-0804">Transcription</keyword>
<dbReference type="InterPro" id="IPR007642">
    <property type="entry name" value="RNA_pol_Rpb2_2"/>
</dbReference>
<dbReference type="Pfam" id="PF04565">
    <property type="entry name" value="RNA_pol_Rpb2_3"/>
    <property type="match status" value="1"/>
</dbReference>
<dbReference type="PROSITE" id="PS01166">
    <property type="entry name" value="RNA_POL_BETA"/>
    <property type="match status" value="1"/>
</dbReference>
<dbReference type="NCBIfam" id="TIGR02013">
    <property type="entry name" value="rpoB"/>
    <property type="match status" value="1"/>
</dbReference>
<dbReference type="InterPro" id="IPR014724">
    <property type="entry name" value="RNA_pol_RPB2_OB-fold"/>
</dbReference>
<dbReference type="GO" id="GO:0000428">
    <property type="term" value="C:DNA-directed RNA polymerase complex"/>
    <property type="evidence" value="ECO:0007669"/>
    <property type="project" value="UniProtKB-KW"/>
</dbReference>
<dbReference type="InterPro" id="IPR042107">
    <property type="entry name" value="DNA-dir_RNA_pol_bsu_ext_1_sf"/>
</dbReference>
<protein>
    <recommendedName>
        <fullName evidence="6 8">DNA-directed RNA polymerase subunit beta</fullName>
        <shortName evidence="6">RNAP subunit beta</shortName>
        <ecNumber evidence="6 8">2.7.7.6</ecNumber>
    </recommendedName>
    <alternativeName>
        <fullName evidence="6">RNA polymerase subunit beta</fullName>
    </alternativeName>
    <alternativeName>
        <fullName evidence="6">Transcriptase subunit beta</fullName>
    </alternativeName>
</protein>
<feature type="domain" description="RNA polymerase Rpb2" evidence="13">
    <location>
        <begin position="434"/>
        <end position="502"/>
    </location>
</feature>
<dbReference type="Gene3D" id="3.90.1800.10">
    <property type="entry name" value="RNA polymerase alpha subunit dimerisation domain"/>
    <property type="match status" value="1"/>
</dbReference>
<keyword evidence="1 6" id="KW-0240">DNA-directed RNA polymerase</keyword>
<dbReference type="Gene3D" id="2.40.50.150">
    <property type="match status" value="1"/>
</dbReference>
<sequence length="1175" mass="129517">MASSRATSPLATHVPAAVSANPSFPGAPTRVTFAKIREPLEVPDLLDLQIQSFEWLVGNEAWFQRRIDAGDENPMGGLEEILTEISPIEDFSGSMSLSFSDPRFDEVKASVEECRDKDMTYGAPLFVTAEFTNNTTGEIKSQTVFMGDFPVMTDKGTFIINGTERVVVSQLVRSPGVYFDHSIDKTTEKDVYSVKIIPSRGAWLEFDVDKRDTVGVRIDRKRRQPVTVLLKALGWTAEQIQARFGFSETIMATLEKDHTAGQDEALLDIYRKLRPGEPPTRESAQTLLENLFFKDKRYDLAKVGRYKANKKLGLTIETSVGTLTEEDIATTIEYLVRLHAGETTMTVGADAEGNGGIEVPVETDDIDHFGNRRLRTVGELIQNQVRVGLSRMERVVRERMTTQDVEAITPQTLINIRPVVAAIKEFFGTSQLSQFMDQHNPLAGLTHKRRLSALGPGGLSRERAGFEVRDVHPSHYGRMCPIETPEGPNIGLIGSLSTFAQVNPFGFIQTPYRKVDNGRVTTQIDYLTADEEDRFVIAQANAPLDDDGNFQEERVLVRRKGGEVDFISPTGVDYIDVSPRQMVSVATALIPFLEHDDANRALMGANMQRQAVPLLRSESPLVGTGMELRAAVDAGDVLVADKAGVVEELCADYITVMADDGTRTTYRLNKFRRSNQGTCNNQKPIIDEGDRVEAGQVIADGPCTENGEMALGKNLLVAIMPWEGHNYEDAIILSQRLVQDDVLTSIHIEEHEIDARDTKLGAEEITRDIPNVSEEVLADLDERGIIRIGAEVQPGDILVGKVTPKGETELTPEERLLRAIFGEKAREVRDTSLKVPHGENGKVIGIRVFSRDDEDELAPGVNELVRVYVAQKRKIQDGDKLAGRHGNKGVIGKILPAEDMPFMEDGTPVDIILNTHGVPRRMNIGQVLETHLGWIAKSGWEIEGKPDWASKMPEDLYTVPAGTKTATPVFDGAKENEITGLLGSTLPNRDGERMVKSDGKAQLFDGRSGEPYPFPVAVGYMYILKLAHLVDDKIHARSTGPYSMITQQPLGGKAQFGGQRFGEMECWAMQAYGAAYTLQELLTIKSDDVVGRVKVYEAIVKGENIPEPGIPESFKVLLKELQSLCLNVEVLSSDGAAIEMRDTDDEDLERAAANLGINLSSRPGSDSMTVDDVVN</sequence>
<evidence type="ECO:0000256" key="2">
    <source>
        <dbReference type="ARBA" id="ARBA00022679"/>
    </source>
</evidence>
<dbReference type="InterPro" id="IPR007645">
    <property type="entry name" value="RNA_pol_Rpb2_3"/>
</dbReference>
<dbReference type="EMBL" id="JBHUCO010000002">
    <property type="protein sequence ID" value="MFD1516244.1"/>
    <property type="molecule type" value="Genomic_DNA"/>
</dbReference>
<reference evidence="16" key="1">
    <citation type="journal article" date="2019" name="Int. J. Syst. Evol. Microbiol.">
        <title>The Global Catalogue of Microorganisms (GCM) 10K type strain sequencing project: providing services to taxonomists for standard genome sequencing and annotation.</title>
        <authorList>
            <consortium name="The Broad Institute Genomics Platform"/>
            <consortium name="The Broad Institute Genome Sequencing Center for Infectious Disease"/>
            <person name="Wu L."/>
            <person name="Ma J."/>
        </authorList>
    </citation>
    <scope>NUCLEOTIDE SEQUENCE [LARGE SCALE GENOMIC DNA]</scope>
    <source>
        <strain evidence="16">CCM 7043</strain>
    </source>
</reference>
<evidence type="ECO:0000259" key="11">
    <source>
        <dbReference type="Pfam" id="PF04561"/>
    </source>
</evidence>
<dbReference type="Gene3D" id="2.40.50.100">
    <property type="match status" value="1"/>
</dbReference>
<comment type="similarity">
    <text evidence="6 7">Belongs to the RNA polymerase beta chain family.</text>
</comment>
<dbReference type="InterPro" id="IPR007641">
    <property type="entry name" value="RNA_pol_Rpb2_7"/>
</dbReference>
<dbReference type="Pfam" id="PF04560">
    <property type="entry name" value="RNA_pol_Rpb2_7"/>
    <property type="match status" value="1"/>
</dbReference>
<comment type="catalytic activity">
    <reaction evidence="5 6 8">
        <text>RNA(n) + a ribonucleoside 5'-triphosphate = RNA(n+1) + diphosphate</text>
        <dbReference type="Rhea" id="RHEA:21248"/>
        <dbReference type="Rhea" id="RHEA-COMP:14527"/>
        <dbReference type="Rhea" id="RHEA-COMP:17342"/>
        <dbReference type="ChEBI" id="CHEBI:33019"/>
        <dbReference type="ChEBI" id="CHEBI:61557"/>
        <dbReference type="ChEBI" id="CHEBI:140395"/>
        <dbReference type="EC" id="2.7.7.6"/>
    </reaction>
</comment>
<dbReference type="Pfam" id="PF04561">
    <property type="entry name" value="RNA_pol_Rpb2_2"/>
    <property type="match status" value="1"/>
</dbReference>